<dbReference type="Gene3D" id="2.30.30.40">
    <property type="entry name" value="SH3 Domains"/>
    <property type="match status" value="1"/>
</dbReference>
<dbReference type="PROSITE" id="PS50052">
    <property type="entry name" value="GUANYLATE_KINASE_2"/>
    <property type="match status" value="1"/>
</dbReference>
<feature type="domain" description="PDZ" evidence="6">
    <location>
        <begin position="71"/>
        <end position="152"/>
    </location>
</feature>
<dbReference type="InterPro" id="IPR001478">
    <property type="entry name" value="PDZ"/>
</dbReference>
<evidence type="ECO:0000259" key="6">
    <source>
        <dbReference type="PROSITE" id="PS50106"/>
    </source>
</evidence>
<dbReference type="SUPFAM" id="SSF52540">
    <property type="entry name" value="P-loop containing nucleoside triphosphate hydrolases"/>
    <property type="match status" value="1"/>
</dbReference>
<dbReference type="InterPro" id="IPR008145">
    <property type="entry name" value="GK/Ca_channel_bsu"/>
</dbReference>
<feature type="domain" description="SH3" evidence="4">
    <location>
        <begin position="159"/>
        <end position="229"/>
    </location>
</feature>
<feature type="domain" description="L27" evidence="7">
    <location>
        <begin position="1"/>
        <end position="54"/>
    </location>
</feature>
<dbReference type="PROSITE" id="PS50002">
    <property type="entry name" value="SH3"/>
    <property type="match status" value="1"/>
</dbReference>
<dbReference type="Proteomes" id="UP000314980">
    <property type="component" value="Unassembled WGS sequence"/>
</dbReference>
<gene>
    <name evidence="8" type="primary">MPP4</name>
</gene>
<dbReference type="SMART" id="SM00228">
    <property type="entry name" value="PDZ"/>
    <property type="match status" value="1"/>
</dbReference>
<comment type="similarity">
    <text evidence="1">Belongs to the MAGUK family.</text>
</comment>
<reference evidence="9" key="1">
    <citation type="submission" date="2015-09" db="EMBL/GenBank/DDBJ databases">
        <authorList>
            <person name="Sai Rama Sridatta P."/>
        </authorList>
    </citation>
    <scope>NUCLEOTIDE SEQUENCE [LARGE SCALE GENOMIC DNA]</scope>
</reference>
<dbReference type="InterPro" id="IPR014775">
    <property type="entry name" value="L27_C"/>
</dbReference>
<dbReference type="CDD" id="cd06799">
    <property type="entry name" value="PDZ_MPP3-MPP4-MPP7-like"/>
    <property type="match status" value="1"/>
</dbReference>
<proteinExistence type="inferred from homology"/>
<dbReference type="Ensembl" id="ENSLCAT00010026328.1">
    <property type="protein sequence ID" value="ENSLCAP00010025778.1"/>
    <property type="gene ID" value="ENSLCAG00010012045.1"/>
</dbReference>
<dbReference type="AlphaFoldDB" id="A0A4W6DLI8"/>
<dbReference type="Pfam" id="PF00625">
    <property type="entry name" value="Guanylate_kin"/>
    <property type="match status" value="1"/>
</dbReference>
<evidence type="ECO:0000259" key="7">
    <source>
        <dbReference type="PROSITE" id="PS51022"/>
    </source>
</evidence>
<dbReference type="InterPro" id="IPR036034">
    <property type="entry name" value="PDZ_sf"/>
</dbReference>
<dbReference type="InParanoid" id="A0A4W6DLI8"/>
<dbReference type="Gene3D" id="3.40.50.300">
    <property type="entry name" value="P-loop containing nucleotide triphosphate hydrolases"/>
    <property type="match status" value="1"/>
</dbReference>
<dbReference type="STRING" id="8187.ENSLCAP00010025778"/>
<evidence type="ECO:0000256" key="2">
    <source>
        <dbReference type="ARBA" id="ARBA00022443"/>
    </source>
</evidence>
<dbReference type="SMART" id="SM00326">
    <property type="entry name" value="SH3"/>
    <property type="match status" value="1"/>
</dbReference>
<dbReference type="InterPro" id="IPR020590">
    <property type="entry name" value="Guanylate_kinase_CS"/>
</dbReference>
<name>A0A4W6DLI8_LATCA</name>
<dbReference type="SUPFAM" id="SSF50044">
    <property type="entry name" value="SH3-domain"/>
    <property type="match status" value="1"/>
</dbReference>
<evidence type="ECO:0000259" key="4">
    <source>
        <dbReference type="PROSITE" id="PS50002"/>
    </source>
</evidence>
<reference evidence="8" key="2">
    <citation type="submission" date="2025-08" db="UniProtKB">
        <authorList>
            <consortium name="Ensembl"/>
        </authorList>
    </citation>
    <scope>IDENTIFICATION</scope>
</reference>
<dbReference type="GeneTree" id="ENSGT00940000156444"/>
<dbReference type="Pfam" id="PF02828">
    <property type="entry name" value="L27"/>
    <property type="match status" value="1"/>
</dbReference>
<dbReference type="InterPro" id="IPR027417">
    <property type="entry name" value="P-loop_NTPase"/>
</dbReference>
<dbReference type="Gene3D" id="2.30.42.10">
    <property type="match status" value="1"/>
</dbReference>
<dbReference type="CDD" id="cd00071">
    <property type="entry name" value="GMPK"/>
    <property type="match status" value="1"/>
</dbReference>
<dbReference type="PANTHER" id="PTHR23122">
    <property type="entry name" value="MEMBRANE-ASSOCIATED GUANYLATE KINASE MAGUK"/>
    <property type="match status" value="1"/>
</dbReference>
<reference evidence="8" key="3">
    <citation type="submission" date="2025-09" db="UniProtKB">
        <authorList>
            <consortium name="Ensembl"/>
        </authorList>
    </citation>
    <scope>IDENTIFICATION</scope>
</reference>
<keyword evidence="9" id="KW-1185">Reference proteome</keyword>
<dbReference type="InterPro" id="IPR001452">
    <property type="entry name" value="SH3_domain"/>
</dbReference>
<dbReference type="PROSITE" id="PS51022">
    <property type="entry name" value="L27"/>
    <property type="match status" value="1"/>
</dbReference>
<dbReference type="Gene3D" id="1.10.287.650">
    <property type="entry name" value="L27 domain"/>
    <property type="match status" value="1"/>
</dbReference>
<dbReference type="InterPro" id="IPR004172">
    <property type="entry name" value="L27_dom"/>
</dbReference>
<dbReference type="Pfam" id="PF00595">
    <property type="entry name" value="PDZ"/>
    <property type="match status" value="1"/>
</dbReference>
<accession>A0A4W6DLI8</accession>
<evidence type="ECO:0000256" key="3">
    <source>
        <dbReference type="PROSITE-ProRule" id="PRU00192"/>
    </source>
</evidence>
<dbReference type="InterPro" id="IPR008144">
    <property type="entry name" value="Guanylate_kin-like_dom"/>
</dbReference>
<protein>
    <submittedName>
        <fullName evidence="8">MAGUK p55 scaffold protein 4</fullName>
    </submittedName>
</protein>
<dbReference type="InterPro" id="IPR036028">
    <property type="entry name" value="SH3-like_dom_sf"/>
</dbReference>
<dbReference type="PROSITE" id="PS00856">
    <property type="entry name" value="GUANYLATE_KINASE_1"/>
    <property type="match status" value="1"/>
</dbReference>
<dbReference type="PROSITE" id="PS50106">
    <property type="entry name" value="PDZ"/>
    <property type="match status" value="1"/>
</dbReference>
<evidence type="ECO:0000256" key="1">
    <source>
        <dbReference type="ARBA" id="ARBA00007014"/>
    </source>
</evidence>
<keyword evidence="2 3" id="KW-0728">SH3 domain</keyword>
<feature type="domain" description="Guanylate kinase-like" evidence="5">
    <location>
        <begin position="306"/>
        <end position="495"/>
    </location>
</feature>
<evidence type="ECO:0000259" key="5">
    <source>
        <dbReference type="PROSITE" id="PS50052"/>
    </source>
</evidence>
<organism evidence="8 9">
    <name type="scientific">Lates calcarifer</name>
    <name type="common">Barramundi</name>
    <name type="synonym">Holocentrus calcarifer</name>
    <dbReference type="NCBI Taxonomy" id="8187"/>
    <lineage>
        <taxon>Eukaryota</taxon>
        <taxon>Metazoa</taxon>
        <taxon>Chordata</taxon>
        <taxon>Craniata</taxon>
        <taxon>Vertebrata</taxon>
        <taxon>Euteleostomi</taxon>
        <taxon>Actinopterygii</taxon>
        <taxon>Neopterygii</taxon>
        <taxon>Teleostei</taxon>
        <taxon>Neoteleostei</taxon>
        <taxon>Acanthomorphata</taxon>
        <taxon>Carangaria</taxon>
        <taxon>Carangaria incertae sedis</taxon>
        <taxon>Centropomidae</taxon>
        <taxon>Lates</taxon>
    </lineage>
</organism>
<dbReference type="InterPro" id="IPR050716">
    <property type="entry name" value="MAGUK"/>
</dbReference>
<evidence type="ECO:0000313" key="9">
    <source>
        <dbReference type="Proteomes" id="UP000314980"/>
    </source>
</evidence>
<dbReference type="FunFam" id="3.30.63.10:FF:000002">
    <property type="entry name" value="Guanylate kinase 1"/>
    <property type="match status" value="1"/>
</dbReference>
<sequence length="515" mass="58960">ILTDVIEEVRQSVNQDIDGAEILHSLLNASWLQSLLKALLSAHDTVAQRDFEPVLPPMPEDLPDDEEATRIVCLVKNKQPLGATIKRNEITGEIFIARVIHGGLADRSGLLHAGDRIIEVNGFPVDGMEPEQVIQVVARSQGTIMFKVVPITERPVHNQTMLYVRAMADYSPQQDPAIPCADAGMSFRKGDVLEIVDQTDALWWQAKKLPSNTSCAGLIPSTNLLKRKQREFWWSQPYQPHACIQTFLCLCFSSVGFRRSMRLCRRRFHSTTQPSCHTRCPSSCYSALNSPYEEVVRYQRHPQDTHRLIALIGPSGVGVNELRRRLIEMNPNLFQGALPHTTRAPKAYEESGREYFFTSREIFDNMVYNNRFLEYGEYKGNLYGTSIDSVKDVLNSGRICVIDIEPNAIQAVRTHELRAYIIYVKPPSVERLRETRQDSYITTNYYVNRPFKNEDFQEMEESARKIESHFWQFFDHVIVNDELQDSCVQLLTAVRKAQDEPQWVPASWIRPTSES</sequence>
<dbReference type="SMART" id="SM00072">
    <property type="entry name" value="GuKc"/>
    <property type="match status" value="1"/>
</dbReference>
<dbReference type="SUPFAM" id="SSF50156">
    <property type="entry name" value="PDZ domain-like"/>
    <property type="match status" value="1"/>
</dbReference>
<evidence type="ECO:0000313" key="8">
    <source>
        <dbReference type="Ensembl" id="ENSLCAP00010025778.1"/>
    </source>
</evidence>